<feature type="domain" description="Non-reducing end beta-L-arabinofuranosidase-like GH127 middle" evidence="2">
    <location>
        <begin position="433"/>
        <end position="527"/>
    </location>
</feature>
<dbReference type="SUPFAM" id="SSF48208">
    <property type="entry name" value="Six-hairpin glycosidases"/>
    <property type="match status" value="2"/>
</dbReference>
<dbReference type="Gene3D" id="1.50.10.10">
    <property type="match status" value="1"/>
</dbReference>
<evidence type="ECO:0000313" key="4">
    <source>
        <dbReference type="Proteomes" id="UP000184436"/>
    </source>
</evidence>
<dbReference type="PANTHER" id="PTHR43465">
    <property type="entry name" value="DUF1680 DOMAIN PROTEIN (AFU_ORTHOLOGUE AFUA_1G08910)"/>
    <property type="match status" value="1"/>
</dbReference>
<dbReference type="GO" id="GO:0005975">
    <property type="term" value="P:carbohydrate metabolic process"/>
    <property type="evidence" value="ECO:0007669"/>
    <property type="project" value="InterPro"/>
</dbReference>
<gene>
    <name evidence="3" type="ORF">SAMN05444349_13144</name>
</gene>
<keyword evidence="4" id="KW-1185">Reference proteome</keyword>
<evidence type="ECO:0000259" key="1">
    <source>
        <dbReference type="Pfam" id="PF07944"/>
    </source>
</evidence>
<sequence>MKAHILILIVLLGINPVPYLFSSELLAQSNVVKTVVADLLIDGNPSSVKIGDYMGEKINACIDKRVMGQDVNHLITPFYHKTETYRWQSEFLGKWLLGAVLSYRYTQNPALLDSIQKGVTGLIESQSPDGYIGNYSPDAQLQQWDIWGRKYSMLGLLAYYDLTGDKKVLSACKKAADHLMTQIGPDKVDIVSTGNYYGMASSSVLEPIVFLYRRTGDVRYLEFAKYIVAQWETAAGPKLISKAMEEIPVGDRFPHPSSMNETWFGTKNGQKAYEMMSCYEGLLEIYKLTNDSLYLNAVEKTVRSIADTEINIAGSGSAFECWYHGKNLQTVPTYHTMETCVTMTWMKLCQTLLRLTGNPYYADQMEITAYNSMLASMKNDASQIAKYSPLEGQRNPGEEQCGMHINCCNANGPRAFALLPQFAFMQSSDRKAIFVNLYTDSNVEILLASNKKVRIVQETNYPQEGETCIKIDSDKPETFSVVLRIPSWSKKNTIKVNEQEMSDIVPGTYYKITRRWKKGDVITLNLDVRGRLIRQDNHVAVVKGPVVLARDSRFDDGFVDQTAQVVVHEGNYVDLIPVEAKKDWNWMSYTVPLVLGTDLEGEGKQPKQVHFCDFASAGNTWSEDIRYRVWIPETLNVMNKAYVPYNK</sequence>
<dbReference type="Pfam" id="PF20736">
    <property type="entry name" value="Glyco_hydro127M"/>
    <property type="match status" value="1"/>
</dbReference>
<accession>A0A1M5DZD6</accession>
<protein>
    <recommendedName>
        <fullName evidence="5">DUF1680 family protein</fullName>
    </recommendedName>
</protein>
<reference evidence="3 4" key="1">
    <citation type="submission" date="2016-11" db="EMBL/GenBank/DDBJ databases">
        <authorList>
            <person name="Jaros S."/>
            <person name="Januszkiewicz K."/>
            <person name="Wedrychowicz H."/>
        </authorList>
    </citation>
    <scope>NUCLEOTIDE SEQUENCE [LARGE SCALE GENOMIC DNA]</scope>
    <source>
        <strain evidence="3 4">DSM 26883</strain>
    </source>
</reference>
<dbReference type="PANTHER" id="PTHR43465:SF2">
    <property type="entry name" value="DUF1680 DOMAIN PROTEIN (AFU_ORTHOLOGUE AFUA_1G08910)"/>
    <property type="match status" value="1"/>
</dbReference>
<proteinExistence type="predicted"/>
<dbReference type="InterPro" id="IPR012878">
    <property type="entry name" value="Beta-AFase-like_GH127_cat"/>
</dbReference>
<organism evidence="3 4">
    <name type="scientific">Bacteroides faecichinchillae</name>
    <dbReference type="NCBI Taxonomy" id="871325"/>
    <lineage>
        <taxon>Bacteria</taxon>
        <taxon>Pseudomonadati</taxon>
        <taxon>Bacteroidota</taxon>
        <taxon>Bacteroidia</taxon>
        <taxon>Bacteroidales</taxon>
        <taxon>Bacteroidaceae</taxon>
        <taxon>Bacteroides</taxon>
    </lineage>
</organism>
<feature type="domain" description="Non-reducing end beta-L-arabinofuranosidase-like GH127 catalytic" evidence="1">
    <location>
        <begin position="84"/>
        <end position="418"/>
    </location>
</feature>
<dbReference type="AlphaFoldDB" id="A0A1M5DZD6"/>
<evidence type="ECO:0000313" key="3">
    <source>
        <dbReference type="EMBL" id="SHF72172.1"/>
    </source>
</evidence>
<evidence type="ECO:0008006" key="5">
    <source>
        <dbReference type="Google" id="ProtNLM"/>
    </source>
</evidence>
<dbReference type="RefSeq" id="WP_025075802.1">
    <property type="nucleotide sequence ID" value="NZ_FQVD01000031.1"/>
</dbReference>
<dbReference type="EMBL" id="FQVD01000031">
    <property type="protein sequence ID" value="SHF72172.1"/>
    <property type="molecule type" value="Genomic_DNA"/>
</dbReference>
<dbReference type="OrthoDB" id="9757939at2"/>
<dbReference type="InterPro" id="IPR012341">
    <property type="entry name" value="6hp_glycosidase-like_sf"/>
</dbReference>
<dbReference type="InterPro" id="IPR008928">
    <property type="entry name" value="6-hairpin_glycosidase_sf"/>
</dbReference>
<dbReference type="InterPro" id="IPR049174">
    <property type="entry name" value="Beta-AFase-like"/>
</dbReference>
<evidence type="ECO:0000259" key="2">
    <source>
        <dbReference type="Pfam" id="PF20736"/>
    </source>
</evidence>
<dbReference type="InterPro" id="IPR049046">
    <property type="entry name" value="Beta-AFase-like_GH127_middle"/>
</dbReference>
<name>A0A1M5DZD6_9BACE</name>
<dbReference type="Pfam" id="PF07944">
    <property type="entry name" value="Beta-AFase-like_GH127_cat"/>
    <property type="match status" value="1"/>
</dbReference>
<dbReference type="STRING" id="871325.SAMN05444349_13144"/>
<dbReference type="Proteomes" id="UP000184436">
    <property type="component" value="Unassembled WGS sequence"/>
</dbReference>